<feature type="compositionally biased region" description="Polar residues" evidence="5">
    <location>
        <begin position="739"/>
        <end position="765"/>
    </location>
</feature>
<feature type="compositionally biased region" description="Low complexity" evidence="5">
    <location>
        <begin position="791"/>
        <end position="838"/>
    </location>
</feature>
<evidence type="ECO:0000259" key="6">
    <source>
        <dbReference type="PROSITE" id="PS50878"/>
    </source>
</evidence>
<evidence type="ECO:0000313" key="8">
    <source>
        <dbReference type="EMBL" id="KAJ8956380.1"/>
    </source>
</evidence>
<dbReference type="GO" id="GO:0032991">
    <property type="term" value="C:protein-containing complex"/>
    <property type="evidence" value="ECO:0007669"/>
    <property type="project" value="UniProtKB-ARBA"/>
</dbReference>
<evidence type="ECO:0000256" key="2">
    <source>
        <dbReference type="ARBA" id="ARBA00010097"/>
    </source>
</evidence>
<feature type="coiled-coil region" evidence="4">
    <location>
        <begin position="426"/>
        <end position="463"/>
    </location>
</feature>
<protein>
    <recommendedName>
        <fullName evidence="10">Nuclear receptor corepressor 1</fullName>
    </recommendedName>
</protein>
<organism evidence="8 9">
    <name type="scientific">Aromia moschata</name>
    <dbReference type="NCBI Taxonomy" id="1265417"/>
    <lineage>
        <taxon>Eukaryota</taxon>
        <taxon>Metazoa</taxon>
        <taxon>Ecdysozoa</taxon>
        <taxon>Arthropoda</taxon>
        <taxon>Hexapoda</taxon>
        <taxon>Insecta</taxon>
        <taxon>Pterygota</taxon>
        <taxon>Neoptera</taxon>
        <taxon>Endopterygota</taxon>
        <taxon>Coleoptera</taxon>
        <taxon>Polyphaga</taxon>
        <taxon>Cucujiformia</taxon>
        <taxon>Chrysomeloidea</taxon>
        <taxon>Cerambycidae</taxon>
        <taxon>Cerambycinae</taxon>
        <taxon>Callichromatini</taxon>
        <taxon>Aromia</taxon>
    </lineage>
</organism>
<dbReference type="PANTHER" id="PTHR13992:SF39">
    <property type="entry name" value="SMRTER, ISOFORM G"/>
    <property type="match status" value="1"/>
</dbReference>
<dbReference type="InterPro" id="IPR001005">
    <property type="entry name" value="SANT/Myb"/>
</dbReference>
<dbReference type="InterPro" id="IPR000477">
    <property type="entry name" value="RT_dom"/>
</dbReference>
<evidence type="ECO:0000256" key="5">
    <source>
        <dbReference type="SAM" id="MobiDB-lite"/>
    </source>
</evidence>
<name>A0AAV8Z019_9CUCU</name>
<comment type="caution">
    <text evidence="8">The sequence shown here is derived from an EMBL/GenBank/DDBJ whole genome shotgun (WGS) entry which is preliminary data.</text>
</comment>
<feature type="domain" description="Reverse transcriptase" evidence="6">
    <location>
        <begin position="1"/>
        <end position="247"/>
    </location>
</feature>
<evidence type="ECO:0000259" key="7">
    <source>
        <dbReference type="PROSITE" id="PS51293"/>
    </source>
</evidence>
<feature type="compositionally biased region" description="Low complexity" evidence="5">
    <location>
        <begin position="851"/>
        <end position="876"/>
    </location>
</feature>
<dbReference type="SMART" id="SM00717">
    <property type="entry name" value="SANT"/>
    <property type="match status" value="1"/>
</dbReference>
<dbReference type="CDD" id="cd00304">
    <property type="entry name" value="RT_like"/>
    <property type="match status" value="1"/>
</dbReference>
<evidence type="ECO:0000256" key="4">
    <source>
        <dbReference type="SAM" id="Coils"/>
    </source>
</evidence>
<dbReference type="GO" id="GO:0006357">
    <property type="term" value="P:regulation of transcription by RNA polymerase II"/>
    <property type="evidence" value="ECO:0007669"/>
    <property type="project" value="TreeGrafter"/>
</dbReference>
<reference evidence="8" key="1">
    <citation type="journal article" date="2023" name="Insect Mol. Biol.">
        <title>Genome sequencing provides insights into the evolution of gene families encoding plant cell wall-degrading enzymes in longhorned beetles.</title>
        <authorList>
            <person name="Shin N.R."/>
            <person name="Okamura Y."/>
            <person name="Kirsch R."/>
            <person name="Pauchet Y."/>
        </authorList>
    </citation>
    <scope>NUCLEOTIDE SEQUENCE</scope>
    <source>
        <strain evidence="8">AMC_N1</strain>
    </source>
</reference>
<keyword evidence="3 4" id="KW-0175">Coiled coil</keyword>
<feature type="domain" description="SANT" evidence="7">
    <location>
        <begin position="673"/>
        <end position="724"/>
    </location>
</feature>
<comment type="similarity">
    <text evidence="2">Belongs to the N-CoR nuclear receptor corepressors family.</text>
</comment>
<dbReference type="GO" id="GO:0005654">
    <property type="term" value="C:nucleoplasm"/>
    <property type="evidence" value="ECO:0007669"/>
    <property type="project" value="UniProtKB-ARBA"/>
</dbReference>
<dbReference type="PROSITE" id="PS50878">
    <property type="entry name" value="RT_POL"/>
    <property type="match status" value="1"/>
</dbReference>
<dbReference type="Gene3D" id="1.20.5.430">
    <property type="match status" value="1"/>
</dbReference>
<feature type="region of interest" description="Disordered" evidence="5">
    <location>
        <begin position="304"/>
        <end position="328"/>
    </location>
</feature>
<evidence type="ECO:0000256" key="1">
    <source>
        <dbReference type="ARBA" id="ARBA00004123"/>
    </source>
</evidence>
<dbReference type="InterPro" id="IPR051571">
    <property type="entry name" value="N-CoR_corepressor"/>
</dbReference>
<evidence type="ECO:0000256" key="3">
    <source>
        <dbReference type="ARBA" id="ARBA00023054"/>
    </source>
</evidence>
<proteinExistence type="inferred from homology"/>
<evidence type="ECO:0008006" key="10">
    <source>
        <dbReference type="Google" id="ProtNLM"/>
    </source>
</evidence>
<dbReference type="InterPro" id="IPR031557">
    <property type="entry name" value="N-CoR_GPS2_interact"/>
</dbReference>
<feature type="region of interest" description="Disordered" evidence="5">
    <location>
        <begin position="732"/>
        <end position="889"/>
    </location>
</feature>
<feature type="compositionally biased region" description="Low complexity" evidence="5">
    <location>
        <begin position="307"/>
        <end position="323"/>
    </location>
</feature>
<dbReference type="SUPFAM" id="SSF46689">
    <property type="entry name" value="Homeodomain-like"/>
    <property type="match status" value="1"/>
</dbReference>
<dbReference type="InterPro" id="IPR009057">
    <property type="entry name" value="Homeodomain-like_sf"/>
</dbReference>
<accession>A0AAV8Z019</accession>
<dbReference type="AlphaFoldDB" id="A0AAV8Z019"/>
<dbReference type="PROSITE" id="PS51293">
    <property type="entry name" value="SANT"/>
    <property type="match status" value="1"/>
</dbReference>
<gene>
    <name evidence="8" type="ORF">NQ318_015118</name>
</gene>
<dbReference type="Gene3D" id="1.10.10.60">
    <property type="entry name" value="Homeodomain-like"/>
    <property type="match status" value="1"/>
</dbReference>
<dbReference type="Proteomes" id="UP001162162">
    <property type="component" value="Unassembled WGS sequence"/>
</dbReference>
<comment type="subcellular location">
    <subcellularLocation>
        <location evidence="1">Nucleus</location>
    </subcellularLocation>
</comment>
<dbReference type="EMBL" id="JAPWTK010000031">
    <property type="protein sequence ID" value="KAJ8956380.1"/>
    <property type="molecule type" value="Genomic_DNA"/>
</dbReference>
<evidence type="ECO:0000313" key="9">
    <source>
        <dbReference type="Proteomes" id="UP001162162"/>
    </source>
</evidence>
<sequence length="991" mass="110893">MRAGNRTPLSPYRKQPPGPITVGYEMIALTPALMNKRRDRPAPRQGLRPTIGGHLSGDPTRLAWRSPFEEKDRGNFPGGGVVIGGKSEMPLSARVGKFRICFLKTYLEERIFRVFLEQITNDLLTIGRFWTDEATLPVVYNGEYFQQHEGTAMGNSLSPLIANLFMSKFETEAKDKFEYFPRVWFRYVDDIFAVFDTKAISLDNFVAKLNNRFPTIKFTYEMEHNEQLPFLDVLVIRNGENKLEFDVYRKETATLRPGHNQASHASVDIYKPSRSPLASARYPYPASPQLQQPASIGQQVQVSQRYPAQTPPTAVTANAAAASAPPPPLLGGVYRDFRQNRISLLHPEYGPGRQRDSAIQGVVCVDGLQGGGQQPLKKIRLQDKEGVQPLRIDTREQPGTYNPQVEAISPTLEQLTQDDQAFRTTKDELIQQIGKVDREIAKAESQIAILKKKQAELEEIANKPSTKPEVEEDTAPKHQSLPQKIYAENRKRAQNAHAQLDSLGPKVEWPLYNQPSDAPVYHENKRKQVAFKRRLLEYFKRRHTEKESRNSYLTETYSKMMQEWLRKVDKIESSTKRKAKEAKNREFFEKVFPELRKQREDKERFNRVGARVKSEADMEEIMDNLQEQAMEDKKMRSYAVIPPILLDQRARRIRYEDNNGFVEDMEAVYKSRQFLNVWTPSEKELFKEKYLQHPKNFGVIASYLDRKSVSDCVQYYYLSKKTENYKQLFRKARQRTRSSRNNTQKVNSTANTSVVDIMTSGVTTRLQREQQAKTVGQQQGPREAQQPPGEPAASGTPPATAPSPLSSSPTAPGGAPSTSPAAPSAPAPAANCVSAGASVISSPQGDRDALAEAATAATTTSADDPKAKSFVGFGSEEFGGKKEQTDGQQQKQGALLDGVMVKKEAESPQEVVRIARIAPPRYLSTVPRKSSICCAAEGPPRLRAHRCPEAIKVSICKIDMQVSSIIARSAVTPSAPAGAVGGVAVRAKLPL</sequence>
<dbReference type="Pfam" id="PF15784">
    <property type="entry name" value="GPS2_interact"/>
    <property type="match status" value="1"/>
</dbReference>
<dbReference type="Pfam" id="PF00249">
    <property type="entry name" value="Myb_DNA-binding"/>
    <property type="match status" value="1"/>
</dbReference>
<dbReference type="GO" id="GO:0000785">
    <property type="term" value="C:chromatin"/>
    <property type="evidence" value="ECO:0007669"/>
    <property type="project" value="TreeGrafter"/>
</dbReference>
<dbReference type="InterPro" id="IPR017884">
    <property type="entry name" value="SANT_dom"/>
</dbReference>
<keyword evidence="9" id="KW-1185">Reference proteome</keyword>
<dbReference type="PANTHER" id="PTHR13992">
    <property type="entry name" value="NUCLEAR RECEPTOR CO-REPRESSOR RELATED NCOR"/>
    <property type="match status" value="1"/>
</dbReference>
<dbReference type="FunFam" id="1.10.10.60:FF:000026">
    <property type="entry name" value="Nuclear receptor corepressor 2 isoform 1"/>
    <property type="match status" value="1"/>
</dbReference>